<evidence type="ECO:0000256" key="5">
    <source>
        <dbReference type="ARBA" id="ARBA00023136"/>
    </source>
</evidence>
<dbReference type="EMBL" id="CAUJNA010001136">
    <property type="protein sequence ID" value="CAJ1384651.1"/>
    <property type="molecule type" value="Genomic_DNA"/>
</dbReference>
<evidence type="ECO:0000256" key="3">
    <source>
        <dbReference type="ARBA" id="ARBA00022692"/>
    </source>
</evidence>
<evidence type="ECO:0000313" key="7">
    <source>
        <dbReference type="EMBL" id="CAJ1384651.1"/>
    </source>
</evidence>
<evidence type="ECO:0000256" key="1">
    <source>
        <dbReference type="ARBA" id="ARBA00004141"/>
    </source>
</evidence>
<comment type="similarity">
    <text evidence="2 6">Belongs to the CTL (choline transporter-like) family.</text>
</comment>
<keyword evidence="8" id="KW-1185">Reference proteome</keyword>
<dbReference type="Proteomes" id="UP001178507">
    <property type="component" value="Unassembled WGS sequence"/>
</dbReference>
<accession>A0AA36IBI3</accession>
<reference evidence="7" key="1">
    <citation type="submission" date="2023-08" db="EMBL/GenBank/DDBJ databases">
        <authorList>
            <person name="Chen Y."/>
            <person name="Shah S."/>
            <person name="Dougan E. K."/>
            <person name="Thang M."/>
            <person name="Chan C."/>
        </authorList>
    </citation>
    <scope>NUCLEOTIDE SEQUENCE</scope>
</reference>
<keyword evidence="5" id="KW-0472">Membrane</keyword>
<evidence type="ECO:0000256" key="4">
    <source>
        <dbReference type="ARBA" id="ARBA00022989"/>
    </source>
</evidence>
<evidence type="ECO:0000256" key="2">
    <source>
        <dbReference type="ARBA" id="ARBA00007168"/>
    </source>
</evidence>
<organism evidence="7 8">
    <name type="scientific">Effrenium voratum</name>
    <dbReference type="NCBI Taxonomy" id="2562239"/>
    <lineage>
        <taxon>Eukaryota</taxon>
        <taxon>Sar</taxon>
        <taxon>Alveolata</taxon>
        <taxon>Dinophyceae</taxon>
        <taxon>Suessiales</taxon>
        <taxon>Symbiodiniaceae</taxon>
        <taxon>Effrenium</taxon>
    </lineage>
</organism>
<protein>
    <recommendedName>
        <fullName evidence="6">Choline transporter-like protein</fullName>
    </recommendedName>
</protein>
<dbReference type="AlphaFoldDB" id="A0AA36IBI3"/>
<evidence type="ECO:0000313" key="8">
    <source>
        <dbReference type="Proteomes" id="UP001178507"/>
    </source>
</evidence>
<dbReference type="InterPro" id="IPR007603">
    <property type="entry name" value="Choline_transptr-like"/>
</dbReference>
<comment type="subcellular location">
    <subcellularLocation>
        <location evidence="6">Cell membrane</location>
        <topology evidence="6">Multi-pass membrane protein</topology>
    </subcellularLocation>
    <subcellularLocation>
        <location evidence="1">Membrane</location>
        <topology evidence="1">Multi-pass membrane protein</topology>
    </subcellularLocation>
</comment>
<keyword evidence="4" id="KW-1133">Transmembrane helix</keyword>
<gene>
    <name evidence="7" type="ORF">EVOR1521_LOCUS11471</name>
</gene>
<dbReference type="Pfam" id="PF04515">
    <property type="entry name" value="Choline_transpo"/>
    <property type="match status" value="1"/>
</dbReference>
<comment type="function">
    <text evidence="6">Choline transporter.</text>
</comment>
<name>A0AA36IBI3_9DINO</name>
<proteinExistence type="inferred from homology"/>
<sequence>MLEHVDGDEDGEGITEHCLGCVWCFDEVVRFVNKNAIICMVLNSSSYFNSASEAVRALGKANPETAYLNGSSGSLHSIGMLAAGCLSGYLALLTVQDELPPLEW</sequence>
<evidence type="ECO:0000256" key="6">
    <source>
        <dbReference type="RuleBase" id="RU368066"/>
    </source>
</evidence>
<keyword evidence="3" id="KW-0812">Transmembrane</keyword>
<comment type="caution">
    <text evidence="7">The sequence shown here is derived from an EMBL/GenBank/DDBJ whole genome shotgun (WGS) entry which is preliminary data.</text>
</comment>
<dbReference type="GO" id="GO:0022857">
    <property type="term" value="F:transmembrane transporter activity"/>
    <property type="evidence" value="ECO:0007669"/>
    <property type="project" value="UniProtKB-UniRule"/>
</dbReference>
<dbReference type="GO" id="GO:0005886">
    <property type="term" value="C:plasma membrane"/>
    <property type="evidence" value="ECO:0007669"/>
    <property type="project" value="UniProtKB-SubCell"/>
</dbReference>